<dbReference type="OrthoDB" id="9133783at2"/>
<dbReference type="RefSeq" id="WP_024979394.1">
    <property type="nucleotide sequence ID" value="NZ_CP016024.1"/>
</dbReference>
<name>A0A192A796_9RALS</name>
<organism evidence="1 2">
    <name type="scientific">Ralstonia insidiosa</name>
    <dbReference type="NCBI Taxonomy" id="190721"/>
    <lineage>
        <taxon>Bacteria</taxon>
        <taxon>Pseudomonadati</taxon>
        <taxon>Pseudomonadota</taxon>
        <taxon>Betaproteobacteria</taxon>
        <taxon>Burkholderiales</taxon>
        <taxon>Burkholderiaceae</taxon>
        <taxon>Ralstonia</taxon>
    </lineage>
</organism>
<dbReference type="EMBL" id="CP016024">
    <property type="protein sequence ID" value="ANJ76350.1"/>
    <property type="molecule type" value="Genomic_DNA"/>
</dbReference>
<keyword evidence="1" id="KW-0614">Plasmid</keyword>
<protein>
    <submittedName>
        <fullName evidence="1">Uncharacterized protein</fullName>
    </submittedName>
</protein>
<dbReference type="Proteomes" id="UP000078572">
    <property type="component" value="Plasmid pRI-1"/>
</dbReference>
<reference evidence="2" key="1">
    <citation type="submission" date="2016-06" db="EMBL/GenBank/DDBJ databases">
        <authorList>
            <person name="Xu Y."/>
            <person name="Nagy A."/>
            <person name="Yan X."/>
            <person name="Kim S.W."/>
            <person name="Haley B."/>
            <person name="Liu N.T."/>
            <person name="Nou X."/>
        </authorList>
    </citation>
    <scope>NUCLEOTIDE SEQUENCE [LARGE SCALE GENOMIC DNA]</scope>
    <source>
        <strain evidence="2">ATCC 49129</strain>
        <plasmid evidence="2">pri-1</plasmid>
    </source>
</reference>
<sequence length="253" mass="27578">MTNKPLETFSGALFGVPILLPRQRKCRTESAKGQYRFMEELALLMRATTPYKVRTLDRFISLQGTTVISPASMRNFEREMVAMTMKGKTARIEKYVHAVGPGDEWPLVVIAIGVVARATTGASRFSLPAPDVWQSIHAKLQGYLGFHVEEFQGAAIGQIQWIDKAIDDARRMLLGAGTRRIEGALGDGAAIEGVTVTTMSQGFRVHLHNSSGVNVIEVPARSGADIGAEIAGIDESIRFLTGKAAVWGLETRH</sequence>
<gene>
    <name evidence="1" type="ORF">A9Y76_27495</name>
</gene>
<dbReference type="AlphaFoldDB" id="A0A192A796"/>
<geneLocation type="plasmid" evidence="2">
    <name>pri-1</name>
</geneLocation>
<evidence type="ECO:0000313" key="1">
    <source>
        <dbReference type="EMBL" id="ANJ76350.1"/>
    </source>
</evidence>
<dbReference type="GeneID" id="61529783"/>
<accession>A0A192A796</accession>
<proteinExistence type="predicted"/>
<keyword evidence="2" id="KW-1185">Reference proteome</keyword>
<evidence type="ECO:0000313" key="2">
    <source>
        <dbReference type="Proteomes" id="UP000078572"/>
    </source>
</evidence>